<keyword evidence="3 6" id="KW-0812">Transmembrane</keyword>
<evidence type="ECO:0000256" key="5">
    <source>
        <dbReference type="ARBA" id="ARBA00023136"/>
    </source>
</evidence>
<protein>
    <submittedName>
        <fullName evidence="7">Bax inhibitor-1/YccA family protein</fullName>
    </submittedName>
</protein>
<feature type="transmembrane region" description="Helical" evidence="6">
    <location>
        <begin position="169"/>
        <end position="187"/>
    </location>
</feature>
<dbReference type="PANTHER" id="PTHR23291:SF50">
    <property type="entry name" value="PROTEIN LIFEGUARD 4"/>
    <property type="match status" value="1"/>
</dbReference>
<name>A0ABS5EN01_9PROT</name>
<dbReference type="Proteomes" id="UP000698752">
    <property type="component" value="Unassembled WGS sequence"/>
</dbReference>
<evidence type="ECO:0000313" key="8">
    <source>
        <dbReference type="Proteomes" id="UP000698752"/>
    </source>
</evidence>
<evidence type="ECO:0000313" key="7">
    <source>
        <dbReference type="EMBL" id="MBR0652404.1"/>
    </source>
</evidence>
<evidence type="ECO:0000256" key="3">
    <source>
        <dbReference type="ARBA" id="ARBA00022692"/>
    </source>
</evidence>
<sequence length="263" mass="28145">MALGPDTRFTTGAPGWGRTATADAAAVDAGLRTYMLRVYNWMASGLLLTGIVAYLVATTPALMNLFWSVGVAANGMRVVSPTLLGWAAMLSPLAFVLVLSFGINRMSKSTAQLLFWVFAATMGASLSNIFLRYTGQSIATTFFITSAMFAGISLYGYTTKADLTRMGSFMMMGLIGIIIASLVNIFLASSALAFAISVIGVIVFVGLTAYDTQRIKADYVAYAYAEGTDQAGKRSVLDALALYLNFINLFQLLLSLTGQRQSE</sequence>
<evidence type="ECO:0000256" key="1">
    <source>
        <dbReference type="ARBA" id="ARBA00004141"/>
    </source>
</evidence>
<dbReference type="Pfam" id="PF01027">
    <property type="entry name" value="Bax1-I"/>
    <property type="match status" value="1"/>
</dbReference>
<keyword evidence="8" id="KW-1185">Reference proteome</keyword>
<organism evidence="7 8">
    <name type="scientific">Neoroseomonas terrae</name>
    <dbReference type="NCBI Taxonomy" id="424799"/>
    <lineage>
        <taxon>Bacteria</taxon>
        <taxon>Pseudomonadati</taxon>
        <taxon>Pseudomonadota</taxon>
        <taxon>Alphaproteobacteria</taxon>
        <taxon>Acetobacterales</taxon>
        <taxon>Acetobacteraceae</taxon>
        <taxon>Neoroseomonas</taxon>
    </lineage>
</organism>
<keyword evidence="5 6" id="KW-0472">Membrane</keyword>
<proteinExistence type="inferred from homology"/>
<dbReference type="InterPro" id="IPR006214">
    <property type="entry name" value="Bax_inhibitor_1-related"/>
</dbReference>
<reference evidence="8" key="1">
    <citation type="journal article" date="2021" name="Syst. Appl. Microbiol.">
        <title>Roseomonas hellenica sp. nov., isolated from roots of wild-growing Alkanna tinctoria.</title>
        <authorList>
            <person name="Rat A."/>
            <person name="Naranjo H.D."/>
            <person name="Lebbe L."/>
            <person name="Cnockaert M."/>
            <person name="Krigas N."/>
            <person name="Grigoriadou K."/>
            <person name="Maloupa E."/>
            <person name="Willems A."/>
        </authorList>
    </citation>
    <scope>NUCLEOTIDE SEQUENCE [LARGE SCALE GENOMIC DNA]</scope>
    <source>
        <strain evidence="8">LMG 31159</strain>
    </source>
</reference>
<dbReference type="RefSeq" id="WP_211871123.1">
    <property type="nucleotide sequence ID" value="NZ_JAAEDI010000028.1"/>
</dbReference>
<comment type="subcellular location">
    <subcellularLocation>
        <location evidence="1">Membrane</location>
        <topology evidence="1">Multi-pass membrane protein</topology>
    </subcellularLocation>
</comment>
<feature type="transmembrane region" description="Helical" evidence="6">
    <location>
        <begin position="113"/>
        <end position="131"/>
    </location>
</feature>
<dbReference type="CDD" id="cd10432">
    <property type="entry name" value="BI-1-like_bacterial"/>
    <property type="match status" value="1"/>
</dbReference>
<feature type="transmembrane region" description="Helical" evidence="6">
    <location>
        <begin position="137"/>
        <end position="157"/>
    </location>
</feature>
<gene>
    <name evidence="7" type="ORF">GXW78_22300</name>
</gene>
<evidence type="ECO:0000256" key="4">
    <source>
        <dbReference type="ARBA" id="ARBA00022989"/>
    </source>
</evidence>
<evidence type="ECO:0000256" key="2">
    <source>
        <dbReference type="ARBA" id="ARBA00010350"/>
    </source>
</evidence>
<feature type="transmembrane region" description="Helical" evidence="6">
    <location>
        <begin position="83"/>
        <end position="101"/>
    </location>
</feature>
<dbReference type="EMBL" id="JAAEDI010000028">
    <property type="protein sequence ID" value="MBR0652404.1"/>
    <property type="molecule type" value="Genomic_DNA"/>
</dbReference>
<evidence type="ECO:0000256" key="6">
    <source>
        <dbReference type="RuleBase" id="RU004379"/>
    </source>
</evidence>
<keyword evidence="4 6" id="KW-1133">Transmembrane helix</keyword>
<comment type="similarity">
    <text evidence="2 6">Belongs to the BI1 family.</text>
</comment>
<accession>A0ABS5EN01</accession>
<feature type="transmembrane region" description="Helical" evidence="6">
    <location>
        <begin position="41"/>
        <end position="63"/>
    </location>
</feature>
<comment type="caution">
    <text evidence="7">The sequence shown here is derived from an EMBL/GenBank/DDBJ whole genome shotgun (WGS) entry which is preliminary data.</text>
</comment>
<dbReference type="PANTHER" id="PTHR23291">
    <property type="entry name" value="BAX INHIBITOR-RELATED"/>
    <property type="match status" value="1"/>
</dbReference>
<feature type="transmembrane region" description="Helical" evidence="6">
    <location>
        <begin position="193"/>
        <end position="210"/>
    </location>
</feature>